<feature type="transmembrane region" description="Helical" evidence="1">
    <location>
        <begin position="12"/>
        <end position="36"/>
    </location>
</feature>
<feature type="transmembrane region" description="Helical" evidence="1">
    <location>
        <begin position="163"/>
        <end position="184"/>
    </location>
</feature>
<sequence>MHSTQHSKLNAFTTYLLIAGLGSFANNVIFTINMVYQIEVVKLNPLQLVLVGTAMEIACFICQIPTGVLADTYSRRLAVILGYLLMGAGFLFEGLIPSFLAVLSAHVLWGWGATFVSGAEEAWCADELGEDRVGNAFIRGSQISQLASLLSIPLGIWLATYRLNLPIILGASLHFLLVVCLLIWMPERNFQPARNNEHNSWQTMGKMMIDGGKAVAQSKMLLTILCITAFSAMASEGFDRLQTDHFIKNFTFPPLWHLDRLIWFGIISAGAAILCLLITELVRRRIQVNQHTQMIRVMFGFQILLIVSLIVFALSGNFYLALIAFWCASIGRSAAAPFYMTWITQNSHPRMRATIISMFGQVDAIGQIAGGPAVGYIGTVASLRAALITTSAILTPTMIFFWRALRLSQKVSIYTEPEADGIEEPTTI</sequence>
<keyword evidence="1" id="KW-0472">Membrane</keyword>
<dbReference type="OrthoDB" id="9816124at2"/>
<feature type="transmembrane region" description="Helical" evidence="1">
    <location>
        <begin position="77"/>
        <end position="103"/>
    </location>
</feature>
<keyword evidence="1" id="KW-0812">Transmembrane</keyword>
<feature type="transmembrane region" description="Helical" evidence="1">
    <location>
        <begin position="48"/>
        <end position="70"/>
    </location>
</feature>
<feature type="transmembrane region" description="Helical" evidence="1">
    <location>
        <begin position="261"/>
        <end position="282"/>
    </location>
</feature>
<comment type="caution">
    <text evidence="2">The sequence shown here is derived from an EMBL/GenBank/DDBJ whole genome shotgun (WGS) entry which is preliminary data.</text>
</comment>
<dbReference type="InterPro" id="IPR053160">
    <property type="entry name" value="MFS_DHA3_Transporter"/>
</dbReference>
<dbReference type="GO" id="GO:0022857">
    <property type="term" value="F:transmembrane transporter activity"/>
    <property type="evidence" value="ECO:0007669"/>
    <property type="project" value="InterPro"/>
</dbReference>
<keyword evidence="3" id="KW-1185">Reference proteome</keyword>
<dbReference type="Pfam" id="PF07690">
    <property type="entry name" value="MFS_1"/>
    <property type="match status" value="1"/>
</dbReference>
<protein>
    <submittedName>
        <fullName evidence="2">Tetracycline efflux MFS transporter TetA(P)</fullName>
    </submittedName>
</protein>
<dbReference type="CDD" id="cd06174">
    <property type="entry name" value="MFS"/>
    <property type="match status" value="1"/>
</dbReference>
<dbReference type="Proteomes" id="UP000287188">
    <property type="component" value="Unassembled WGS sequence"/>
</dbReference>
<dbReference type="EMBL" id="BIFS01000001">
    <property type="protein sequence ID" value="GCE18885.1"/>
    <property type="molecule type" value="Genomic_DNA"/>
</dbReference>
<proteinExistence type="predicted"/>
<dbReference type="SUPFAM" id="SSF103473">
    <property type="entry name" value="MFS general substrate transporter"/>
    <property type="match status" value="1"/>
</dbReference>
<accession>A0A402AII5</accession>
<evidence type="ECO:0000256" key="1">
    <source>
        <dbReference type="SAM" id="Phobius"/>
    </source>
</evidence>
<feature type="transmembrane region" description="Helical" evidence="1">
    <location>
        <begin position="383"/>
        <end position="402"/>
    </location>
</feature>
<dbReference type="PANTHER" id="PTHR23530">
    <property type="entry name" value="TRANSPORT PROTEIN-RELATED"/>
    <property type="match status" value="1"/>
</dbReference>
<dbReference type="PANTHER" id="PTHR23530:SF1">
    <property type="entry name" value="PERMEASE, MAJOR FACILITATOR SUPERFAMILY-RELATED"/>
    <property type="match status" value="1"/>
</dbReference>
<feature type="transmembrane region" description="Helical" evidence="1">
    <location>
        <begin position="294"/>
        <end position="314"/>
    </location>
</feature>
<evidence type="ECO:0000313" key="2">
    <source>
        <dbReference type="EMBL" id="GCE18885.1"/>
    </source>
</evidence>
<organism evidence="2 3">
    <name type="scientific">Dictyobacter kobayashii</name>
    <dbReference type="NCBI Taxonomy" id="2014872"/>
    <lineage>
        <taxon>Bacteria</taxon>
        <taxon>Bacillati</taxon>
        <taxon>Chloroflexota</taxon>
        <taxon>Ktedonobacteria</taxon>
        <taxon>Ktedonobacterales</taxon>
        <taxon>Dictyobacteraceae</taxon>
        <taxon>Dictyobacter</taxon>
    </lineage>
</organism>
<name>A0A402AII5_9CHLR</name>
<dbReference type="InterPro" id="IPR011701">
    <property type="entry name" value="MFS"/>
</dbReference>
<feature type="transmembrane region" description="Helical" evidence="1">
    <location>
        <begin position="214"/>
        <end position="234"/>
    </location>
</feature>
<dbReference type="AlphaFoldDB" id="A0A402AII5"/>
<keyword evidence="1" id="KW-1133">Transmembrane helix</keyword>
<dbReference type="Gene3D" id="1.20.1250.20">
    <property type="entry name" value="MFS general substrate transporter like domains"/>
    <property type="match status" value="1"/>
</dbReference>
<gene>
    <name evidence="2" type="ORF">KDK_26850</name>
</gene>
<reference evidence="3" key="1">
    <citation type="submission" date="2018-12" db="EMBL/GenBank/DDBJ databases">
        <title>Tengunoibacter tsumagoiensis gen. nov., sp. nov., Dictyobacter kobayashii sp. nov., D. alpinus sp. nov., and D. joshuensis sp. nov. and description of Dictyobacteraceae fam. nov. within the order Ktedonobacterales isolated from Tengu-no-mugimeshi.</title>
        <authorList>
            <person name="Wang C.M."/>
            <person name="Zheng Y."/>
            <person name="Sakai Y."/>
            <person name="Toyoda A."/>
            <person name="Minakuchi Y."/>
            <person name="Abe K."/>
            <person name="Yokota A."/>
            <person name="Yabe S."/>
        </authorList>
    </citation>
    <scope>NUCLEOTIDE SEQUENCE [LARGE SCALE GENOMIC DNA]</scope>
    <source>
        <strain evidence="3">Uno11</strain>
    </source>
</reference>
<dbReference type="RefSeq" id="WP_126550498.1">
    <property type="nucleotide sequence ID" value="NZ_BIFS01000001.1"/>
</dbReference>
<evidence type="ECO:0000313" key="3">
    <source>
        <dbReference type="Proteomes" id="UP000287188"/>
    </source>
</evidence>
<dbReference type="InterPro" id="IPR036259">
    <property type="entry name" value="MFS_trans_sf"/>
</dbReference>